<accession>G3MR34</accession>
<sequence length="204" mass="24012">MLEQRFIQCLQTYVVLFALQFDRGEALFRRGRNNVLDIKKLITLNEPLWVYNTTEPGYFKCKVDVYYDMKEKYTFFNRYIDTTLTPWKQILEGEFFIDGPTAQSRGQIYNAMNISYQIGHPWGQQVVKYIDANNSCGVFWANAEGNRNMYSWHELRVKNSSITLGPAKQCMNEYMKVTKSTKQQRRATYSSSCQNLLIGTRYTF</sequence>
<evidence type="ECO:0000313" key="1">
    <source>
        <dbReference type="EMBL" id="AEO35952.1"/>
    </source>
</evidence>
<proteinExistence type="evidence at transcript level"/>
<organism evidence="1">
    <name type="scientific">Amblyomma maculatum</name>
    <name type="common">Gulf Coast tick</name>
    <dbReference type="NCBI Taxonomy" id="34609"/>
    <lineage>
        <taxon>Eukaryota</taxon>
        <taxon>Metazoa</taxon>
        <taxon>Ecdysozoa</taxon>
        <taxon>Arthropoda</taxon>
        <taxon>Chelicerata</taxon>
        <taxon>Arachnida</taxon>
        <taxon>Acari</taxon>
        <taxon>Parasitiformes</taxon>
        <taxon>Ixodida</taxon>
        <taxon>Ixodoidea</taxon>
        <taxon>Ixodidae</taxon>
        <taxon>Amblyomminae</taxon>
        <taxon>Amblyomma</taxon>
    </lineage>
</organism>
<reference evidence="1" key="1">
    <citation type="journal article" date="2011" name="PLoS ONE">
        <title>A deep insight into the sialotranscriptome of the gulf coast tick, Amblyomma maculatum.</title>
        <authorList>
            <person name="Karim S."/>
            <person name="Singh P."/>
            <person name="Ribeiro J.M."/>
        </authorList>
    </citation>
    <scope>NUCLEOTIDE SEQUENCE</scope>
    <source>
        <tissue evidence="1">Salivary gland</tissue>
    </source>
</reference>
<name>G3MR34_AMBMU</name>
<protein>
    <recommendedName>
        <fullName evidence="2">Lipocalin/cytosolic fatty-acid binding domain-containing protein</fullName>
    </recommendedName>
</protein>
<evidence type="ECO:0008006" key="2">
    <source>
        <dbReference type="Google" id="ProtNLM"/>
    </source>
</evidence>
<dbReference type="AlphaFoldDB" id="G3MR34"/>
<dbReference type="EMBL" id="JO844335">
    <property type="protein sequence ID" value="AEO35952.1"/>
    <property type="molecule type" value="mRNA"/>
</dbReference>